<keyword evidence="3" id="KW-1185">Reference proteome</keyword>
<reference evidence="1 3" key="1">
    <citation type="journal article" date="2011" name="Nature">
        <title>The Medicago genome provides insight into the evolution of rhizobial symbioses.</title>
        <authorList>
            <person name="Young N.D."/>
            <person name="Debelle F."/>
            <person name="Oldroyd G.E."/>
            <person name="Geurts R."/>
            <person name="Cannon S.B."/>
            <person name="Udvardi M.K."/>
            <person name="Benedito V.A."/>
            <person name="Mayer K.F."/>
            <person name="Gouzy J."/>
            <person name="Schoof H."/>
            <person name="Van de Peer Y."/>
            <person name="Proost S."/>
            <person name="Cook D.R."/>
            <person name="Meyers B.C."/>
            <person name="Spannagl M."/>
            <person name="Cheung F."/>
            <person name="De Mita S."/>
            <person name="Krishnakumar V."/>
            <person name="Gundlach H."/>
            <person name="Zhou S."/>
            <person name="Mudge J."/>
            <person name="Bharti A.K."/>
            <person name="Murray J.D."/>
            <person name="Naoumkina M.A."/>
            <person name="Rosen B."/>
            <person name="Silverstein K.A."/>
            <person name="Tang H."/>
            <person name="Rombauts S."/>
            <person name="Zhao P.X."/>
            <person name="Zhou P."/>
            <person name="Barbe V."/>
            <person name="Bardou P."/>
            <person name="Bechner M."/>
            <person name="Bellec A."/>
            <person name="Berger A."/>
            <person name="Berges H."/>
            <person name="Bidwell S."/>
            <person name="Bisseling T."/>
            <person name="Choisne N."/>
            <person name="Couloux A."/>
            <person name="Denny R."/>
            <person name="Deshpande S."/>
            <person name="Dai X."/>
            <person name="Doyle J.J."/>
            <person name="Dudez A.M."/>
            <person name="Farmer A.D."/>
            <person name="Fouteau S."/>
            <person name="Franken C."/>
            <person name="Gibelin C."/>
            <person name="Gish J."/>
            <person name="Goldstein S."/>
            <person name="Gonzalez A.J."/>
            <person name="Green P.J."/>
            <person name="Hallab A."/>
            <person name="Hartog M."/>
            <person name="Hua A."/>
            <person name="Humphray S.J."/>
            <person name="Jeong D.H."/>
            <person name="Jing Y."/>
            <person name="Jocker A."/>
            <person name="Kenton S.M."/>
            <person name="Kim D.J."/>
            <person name="Klee K."/>
            <person name="Lai H."/>
            <person name="Lang C."/>
            <person name="Lin S."/>
            <person name="Macmil S.L."/>
            <person name="Magdelenat G."/>
            <person name="Matthews L."/>
            <person name="McCorrison J."/>
            <person name="Monaghan E.L."/>
            <person name="Mun J.H."/>
            <person name="Najar F.Z."/>
            <person name="Nicholson C."/>
            <person name="Noirot C."/>
            <person name="O'Bleness M."/>
            <person name="Paule C.R."/>
            <person name="Poulain J."/>
            <person name="Prion F."/>
            <person name="Qin B."/>
            <person name="Qu C."/>
            <person name="Retzel E.F."/>
            <person name="Riddle C."/>
            <person name="Sallet E."/>
            <person name="Samain S."/>
            <person name="Samson N."/>
            <person name="Sanders I."/>
            <person name="Saurat O."/>
            <person name="Scarpelli C."/>
            <person name="Schiex T."/>
            <person name="Segurens B."/>
            <person name="Severin A.J."/>
            <person name="Sherrier D.J."/>
            <person name="Shi R."/>
            <person name="Sims S."/>
            <person name="Singer S.R."/>
            <person name="Sinharoy S."/>
            <person name="Sterck L."/>
            <person name="Viollet A."/>
            <person name="Wang B.B."/>
            <person name="Wang K."/>
            <person name="Wang M."/>
            <person name="Wang X."/>
            <person name="Warfsmann J."/>
            <person name="Weissenbach J."/>
            <person name="White D.D."/>
            <person name="White J.D."/>
            <person name="Wiley G.B."/>
            <person name="Wincker P."/>
            <person name="Xing Y."/>
            <person name="Yang L."/>
            <person name="Yao Z."/>
            <person name="Ying F."/>
            <person name="Zhai J."/>
            <person name="Zhou L."/>
            <person name="Zuber A."/>
            <person name="Denarie J."/>
            <person name="Dixon R.A."/>
            <person name="May G.D."/>
            <person name="Schwartz D.C."/>
            <person name="Rogers J."/>
            <person name="Quetier F."/>
            <person name="Town C.D."/>
            <person name="Roe B.A."/>
        </authorList>
    </citation>
    <scope>NUCLEOTIDE SEQUENCE [LARGE SCALE GENOMIC DNA]</scope>
    <source>
        <strain evidence="1">A17</strain>
        <strain evidence="2 3">cv. Jemalong A17</strain>
    </source>
</reference>
<dbReference type="Proteomes" id="UP000002051">
    <property type="component" value="Chromosome 2"/>
</dbReference>
<reference evidence="2" key="3">
    <citation type="submission" date="2015-04" db="UniProtKB">
        <authorList>
            <consortium name="EnsemblPlants"/>
        </authorList>
    </citation>
    <scope>IDENTIFICATION</scope>
    <source>
        <strain evidence="2">cv. Jemalong A17</strain>
    </source>
</reference>
<dbReference type="EnsemblPlants" id="AES65952">
    <property type="protein sequence ID" value="AES65952"/>
    <property type="gene ID" value="MTR_2g059330"/>
</dbReference>
<dbReference type="PaxDb" id="3880-AES65952"/>
<evidence type="ECO:0000313" key="2">
    <source>
        <dbReference type="EnsemblPlants" id="AES65952"/>
    </source>
</evidence>
<organism evidence="1 3">
    <name type="scientific">Medicago truncatula</name>
    <name type="common">Barrel medic</name>
    <name type="synonym">Medicago tribuloides</name>
    <dbReference type="NCBI Taxonomy" id="3880"/>
    <lineage>
        <taxon>Eukaryota</taxon>
        <taxon>Viridiplantae</taxon>
        <taxon>Streptophyta</taxon>
        <taxon>Embryophyta</taxon>
        <taxon>Tracheophyta</taxon>
        <taxon>Spermatophyta</taxon>
        <taxon>Magnoliopsida</taxon>
        <taxon>eudicotyledons</taxon>
        <taxon>Gunneridae</taxon>
        <taxon>Pentapetalae</taxon>
        <taxon>rosids</taxon>
        <taxon>fabids</taxon>
        <taxon>Fabales</taxon>
        <taxon>Fabaceae</taxon>
        <taxon>Papilionoideae</taxon>
        <taxon>50 kb inversion clade</taxon>
        <taxon>NPAAA clade</taxon>
        <taxon>Hologalegina</taxon>
        <taxon>IRL clade</taxon>
        <taxon>Trifolieae</taxon>
        <taxon>Medicago</taxon>
    </lineage>
</organism>
<dbReference type="AlphaFoldDB" id="G7IT22"/>
<proteinExistence type="predicted"/>
<accession>G7IT22</accession>
<evidence type="ECO:0000313" key="3">
    <source>
        <dbReference type="Proteomes" id="UP000002051"/>
    </source>
</evidence>
<evidence type="ECO:0000313" key="1">
    <source>
        <dbReference type="EMBL" id="AES65952.1"/>
    </source>
</evidence>
<name>G7IT22_MEDTR</name>
<sequence>MGGKEGDCSKFKETIPHYCKKDPNNCWVLSPCAQDSINVVATLHVVLKHCNRICWILCP</sequence>
<reference evidence="1 3" key="2">
    <citation type="journal article" date="2014" name="BMC Genomics">
        <title>An improved genome release (version Mt4.0) for the model legume Medicago truncatula.</title>
        <authorList>
            <person name="Tang H."/>
            <person name="Krishnakumar V."/>
            <person name="Bidwell S."/>
            <person name="Rosen B."/>
            <person name="Chan A."/>
            <person name="Zhou S."/>
            <person name="Gentzbittel L."/>
            <person name="Childs K.L."/>
            <person name="Yandell M."/>
            <person name="Gundlach H."/>
            <person name="Mayer K.F."/>
            <person name="Schwartz D.C."/>
            <person name="Town C.D."/>
        </authorList>
    </citation>
    <scope>GENOME REANNOTATION</scope>
    <source>
        <strain evidence="2 3">cv. Jemalong A17</strain>
    </source>
</reference>
<protein>
    <submittedName>
        <fullName evidence="1 2">Uncharacterized protein</fullName>
    </submittedName>
</protein>
<dbReference type="EMBL" id="CM001218">
    <property type="protein sequence ID" value="AES65952.1"/>
    <property type="molecule type" value="Genomic_DNA"/>
</dbReference>
<dbReference type="HOGENOM" id="CLU_2964298_0_0_1"/>
<gene>
    <name evidence="1" type="ordered locus">MTR_2g059330</name>
</gene>